<dbReference type="GO" id="GO:0016884">
    <property type="term" value="F:carbon-nitrogen ligase activity, with glutamine as amido-N-donor"/>
    <property type="evidence" value="ECO:0007669"/>
    <property type="project" value="InterPro"/>
</dbReference>
<dbReference type="SUPFAM" id="SSF89095">
    <property type="entry name" value="GatB/YqeY motif"/>
    <property type="match status" value="1"/>
</dbReference>
<reference evidence="1 2" key="1">
    <citation type="submission" date="2016-10" db="EMBL/GenBank/DDBJ databases">
        <authorList>
            <person name="de Groot N.N."/>
        </authorList>
    </citation>
    <scope>NUCLEOTIDE SEQUENCE [LARGE SCALE GENOMIC DNA]</scope>
    <source>
        <strain evidence="1 2">ATCC 35022</strain>
    </source>
</reference>
<dbReference type="InterPro" id="IPR003789">
    <property type="entry name" value="Asn/Gln_tRNA_amidoTrase-B-like"/>
</dbReference>
<evidence type="ECO:0000313" key="1">
    <source>
        <dbReference type="EMBL" id="SDB48849.1"/>
    </source>
</evidence>
<dbReference type="STRING" id="665467.SAMN02982931_03801"/>
<dbReference type="InterPro" id="IPR019004">
    <property type="entry name" value="YqeY/Aim41"/>
</dbReference>
<dbReference type="RefSeq" id="WP_090878828.1">
    <property type="nucleotide sequence ID" value="NZ_FMXQ01000008.1"/>
</dbReference>
<dbReference type="PANTHER" id="PTHR28055:SF1">
    <property type="entry name" value="ALTERED INHERITANCE OF MITOCHONDRIA PROTEIN 41, MITOCHONDRIAL"/>
    <property type="match status" value="1"/>
</dbReference>
<dbReference type="Gene3D" id="1.10.1510.10">
    <property type="entry name" value="Uncharacterised protein YqeY/AIM41 PF09424, N-terminal domain"/>
    <property type="match status" value="1"/>
</dbReference>
<dbReference type="InterPro" id="IPR042184">
    <property type="entry name" value="YqeY/Aim41_N"/>
</dbReference>
<evidence type="ECO:0000313" key="2">
    <source>
        <dbReference type="Proteomes" id="UP000199071"/>
    </source>
</evidence>
<dbReference type="OrthoDB" id="9788127at2"/>
<gene>
    <name evidence="1" type="ORF">SAMN02982931_03801</name>
</gene>
<organism evidence="1 2">
    <name type="scientific">Bauldia litoralis</name>
    <dbReference type="NCBI Taxonomy" id="665467"/>
    <lineage>
        <taxon>Bacteria</taxon>
        <taxon>Pseudomonadati</taxon>
        <taxon>Pseudomonadota</taxon>
        <taxon>Alphaproteobacteria</taxon>
        <taxon>Hyphomicrobiales</taxon>
        <taxon>Kaistiaceae</taxon>
        <taxon>Bauldia</taxon>
    </lineage>
</organism>
<proteinExistence type="predicted"/>
<accession>A0A1G6DUL6</accession>
<keyword evidence="2" id="KW-1185">Reference proteome</keyword>
<protein>
    <recommendedName>
        <fullName evidence="3">GatB/YqeY domain-containing protein</fullName>
    </recommendedName>
</protein>
<evidence type="ECO:0008006" key="3">
    <source>
        <dbReference type="Google" id="ProtNLM"/>
    </source>
</evidence>
<dbReference type="PANTHER" id="PTHR28055">
    <property type="entry name" value="ALTERED INHERITANCE OF MITOCHONDRIA PROTEIN 41, MITOCHONDRIAL"/>
    <property type="match status" value="1"/>
</dbReference>
<dbReference type="Proteomes" id="UP000199071">
    <property type="component" value="Unassembled WGS sequence"/>
</dbReference>
<name>A0A1G6DUL6_9HYPH</name>
<dbReference type="AlphaFoldDB" id="A0A1G6DUL6"/>
<sequence length="149" mass="16690">MREQINAALKQSTLDKNKRKVSTLRLINAAILDRDIAARGAGRDPVSDEDILEILTKMIRQRLESAKTYEEGNRLDLAEQELEEIAIIKAFLPAQLDEDEVRSACADLVKETNAKGLRDIGRCMQTLKSRYQGRMDFGKASTVVKGLLS</sequence>
<dbReference type="Pfam" id="PF09424">
    <property type="entry name" value="YqeY"/>
    <property type="match status" value="1"/>
</dbReference>
<dbReference type="EMBL" id="FMXQ01000008">
    <property type="protein sequence ID" value="SDB48849.1"/>
    <property type="molecule type" value="Genomic_DNA"/>
</dbReference>
<dbReference type="Gene3D" id="1.10.10.410">
    <property type="match status" value="1"/>
</dbReference>
<dbReference type="InterPro" id="IPR023168">
    <property type="entry name" value="GatB_Yqey_C_2"/>
</dbReference>